<dbReference type="Gene3D" id="3.40.140.10">
    <property type="entry name" value="Cytidine Deaminase, domain 2"/>
    <property type="match status" value="1"/>
</dbReference>
<dbReference type="InterPro" id="IPR016193">
    <property type="entry name" value="Cytidine_deaminase-like"/>
</dbReference>
<dbReference type="Gene3D" id="3.10.20.10">
    <property type="match status" value="1"/>
</dbReference>
<dbReference type="GO" id="GO:0097163">
    <property type="term" value="F:sulfur carrier activity"/>
    <property type="evidence" value="ECO:0007669"/>
    <property type="project" value="UniProtKB-UniRule"/>
</dbReference>
<evidence type="ECO:0000256" key="1">
    <source>
        <dbReference type="ARBA" id="ARBA00022490"/>
    </source>
</evidence>
<organism evidence="4 5">
    <name type="scientific">Paenarthrobacter ureafaciens</name>
    <dbReference type="NCBI Taxonomy" id="37931"/>
    <lineage>
        <taxon>Bacteria</taxon>
        <taxon>Bacillati</taxon>
        <taxon>Actinomycetota</taxon>
        <taxon>Actinomycetes</taxon>
        <taxon>Micrococcales</taxon>
        <taxon>Micrococcaceae</taxon>
        <taxon>Paenarthrobacter</taxon>
    </lineage>
</organism>
<feature type="active site" description="Cysteine persulfide intermediate" evidence="3">
    <location>
        <position position="118"/>
    </location>
</feature>
<evidence type="ECO:0000313" key="4">
    <source>
        <dbReference type="EMBL" id="UYV98138.1"/>
    </source>
</evidence>
<dbReference type="NCBIfam" id="TIGR00129">
    <property type="entry name" value="fdhD_narQ"/>
    <property type="match status" value="1"/>
</dbReference>
<name>A0AAX3EJK0_PAEUR</name>
<dbReference type="Pfam" id="PF02634">
    <property type="entry name" value="FdhD-NarQ"/>
    <property type="match status" value="1"/>
</dbReference>
<comment type="function">
    <text evidence="3">Required for formate dehydrogenase (FDH) activity. Acts as a sulfur carrier protein that transfers sulfur from IscS to the molybdenum cofactor prior to its insertion into FDH.</text>
</comment>
<keyword evidence="2 3" id="KW-0501">Molybdenum cofactor biosynthesis</keyword>
<dbReference type="HAMAP" id="MF_00187">
    <property type="entry name" value="FdhD"/>
    <property type="match status" value="1"/>
</dbReference>
<dbReference type="SUPFAM" id="SSF53927">
    <property type="entry name" value="Cytidine deaminase-like"/>
    <property type="match status" value="1"/>
</dbReference>
<comment type="subcellular location">
    <subcellularLocation>
        <location evidence="3">Cytoplasm</location>
    </subcellularLocation>
</comment>
<dbReference type="AlphaFoldDB" id="A0AAX3EJK0"/>
<keyword evidence="5" id="KW-1185">Reference proteome</keyword>
<dbReference type="PANTHER" id="PTHR30592">
    <property type="entry name" value="FORMATE DEHYDROGENASE"/>
    <property type="match status" value="1"/>
</dbReference>
<dbReference type="NCBIfam" id="NF001943">
    <property type="entry name" value="PRK00724.1-2"/>
    <property type="match status" value="1"/>
</dbReference>
<gene>
    <name evidence="3 4" type="primary">fdhD</name>
    <name evidence="4" type="ORF">NL394_02560</name>
</gene>
<dbReference type="EMBL" id="CP101185">
    <property type="protein sequence ID" value="UYV98138.1"/>
    <property type="molecule type" value="Genomic_DNA"/>
</dbReference>
<sequence length="293" mass="31615">MARMTQRRKIHRFQLDGTGAEHPIRFKEDVLAAEEPLEIRLGGTSFSVTMRTPGDDFDLVAGFLVSEGIIRHQAELVSLRFCAGERDGIQTFNVVEAQLRPDVPLPDTMRHVYTSSSCGICGTDSNEAVRKTIHFDASQDALQVPVDLLAELPERLRDAQAVFDRTGGVHAAGLFKVDGSRPELLCLREDVGRHNAVDKVVGWALRQGLLPLSGLVLQVSGRASFELVQKAALAGIPVLSAVSAPSSLAVELAAETGLTLVGFSRGRSLNVYAGRERVGLPLRTGLEEATVSP</sequence>
<accession>A0AAX3EJK0</accession>
<dbReference type="PIRSF" id="PIRSF015626">
    <property type="entry name" value="FdhD"/>
    <property type="match status" value="1"/>
</dbReference>
<dbReference type="GO" id="GO:0005737">
    <property type="term" value="C:cytoplasm"/>
    <property type="evidence" value="ECO:0007669"/>
    <property type="project" value="UniProtKB-SubCell"/>
</dbReference>
<dbReference type="Proteomes" id="UP001163293">
    <property type="component" value="Chromosome"/>
</dbReference>
<evidence type="ECO:0000313" key="5">
    <source>
        <dbReference type="Proteomes" id="UP001163293"/>
    </source>
</evidence>
<dbReference type="PANTHER" id="PTHR30592:SF1">
    <property type="entry name" value="SULFUR CARRIER PROTEIN FDHD"/>
    <property type="match status" value="1"/>
</dbReference>
<comment type="similarity">
    <text evidence="3">Belongs to the FdhD family.</text>
</comment>
<protein>
    <recommendedName>
        <fullName evidence="3">Sulfur carrier protein FdhD</fullName>
    </recommendedName>
</protein>
<keyword evidence="1 3" id="KW-0963">Cytoplasm</keyword>
<evidence type="ECO:0000256" key="3">
    <source>
        <dbReference type="HAMAP-Rule" id="MF_00187"/>
    </source>
</evidence>
<proteinExistence type="inferred from homology"/>
<dbReference type="GO" id="GO:0006777">
    <property type="term" value="P:Mo-molybdopterin cofactor biosynthetic process"/>
    <property type="evidence" value="ECO:0007669"/>
    <property type="project" value="UniProtKB-UniRule"/>
</dbReference>
<dbReference type="GO" id="GO:0016783">
    <property type="term" value="F:sulfurtransferase activity"/>
    <property type="evidence" value="ECO:0007669"/>
    <property type="project" value="InterPro"/>
</dbReference>
<evidence type="ECO:0000256" key="2">
    <source>
        <dbReference type="ARBA" id="ARBA00023150"/>
    </source>
</evidence>
<comment type="caution">
    <text evidence="3">Lacks conserved residue(s) required for the propagation of feature annotation.</text>
</comment>
<reference evidence="4" key="1">
    <citation type="submission" date="2022-07" db="EMBL/GenBank/DDBJ databases">
        <authorList>
            <person name="Wu T."/>
        </authorList>
    </citation>
    <scope>NUCLEOTIDE SEQUENCE</scope>
    <source>
        <strain evidence="4">SD-1</strain>
    </source>
</reference>
<dbReference type="RefSeq" id="WP_069696066.1">
    <property type="nucleotide sequence ID" value="NZ_CP043010.1"/>
</dbReference>
<dbReference type="InterPro" id="IPR003786">
    <property type="entry name" value="FdhD"/>
</dbReference>